<sequence length="104" mass="11576">MPMEQREHESILGRQTQKTLEDKTPNRTAVFSCNPRALITPCTSHISRIFLASSKEKMSPFATTGTLVSCELDRASQFANLIDSKFTGYELACHRAILGTHHAP</sequence>
<dbReference type="EMBL" id="VSWC01000027">
    <property type="protein sequence ID" value="KAA1111048.1"/>
    <property type="molecule type" value="Genomic_DNA"/>
</dbReference>
<reference evidence="2 3" key="1">
    <citation type="submission" date="2019-05" db="EMBL/GenBank/DDBJ databases">
        <title>Emergence of the Ug99 lineage of the wheat stem rust pathogen through somatic hybridization.</title>
        <authorList>
            <person name="Li F."/>
            <person name="Upadhyaya N.M."/>
            <person name="Sperschneider J."/>
            <person name="Matny O."/>
            <person name="Nguyen-Phuc H."/>
            <person name="Mago R."/>
            <person name="Raley C."/>
            <person name="Miller M.E."/>
            <person name="Silverstein K.A.T."/>
            <person name="Henningsen E."/>
            <person name="Hirsch C.D."/>
            <person name="Visser B."/>
            <person name="Pretorius Z.A."/>
            <person name="Steffenson B.J."/>
            <person name="Schwessinger B."/>
            <person name="Dodds P.N."/>
            <person name="Figueroa M."/>
        </authorList>
    </citation>
    <scope>NUCLEOTIDE SEQUENCE [LARGE SCALE GENOMIC DNA]</scope>
    <source>
        <strain evidence="2">21-0</strain>
    </source>
</reference>
<dbReference type="Proteomes" id="UP000324748">
    <property type="component" value="Unassembled WGS sequence"/>
</dbReference>
<feature type="compositionally biased region" description="Basic and acidic residues" evidence="1">
    <location>
        <begin position="1"/>
        <end position="11"/>
    </location>
</feature>
<comment type="caution">
    <text evidence="2">The sequence shown here is derived from an EMBL/GenBank/DDBJ whole genome shotgun (WGS) entry which is preliminary data.</text>
</comment>
<gene>
    <name evidence="2" type="ORF">PGT21_035990</name>
</gene>
<feature type="region of interest" description="Disordered" evidence="1">
    <location>
        <begin position="1"/>
        <end position="23"/>
    </location>
</feature>
<dbReference type="AlphaFoldDB" id="A0A5B0QCV1"/>
<protein>
    <submittedName>
        <fullName evidence="2">Uncharacterized protein</fullName>
    </submittedName>
</protein>
<evidence type="ECO:0000313" key="3">
    <source>
        <dbReference type="Proteomes" id="UP000324748"/>
    </source>
</evidence>
<name>A0A5B0QCV1_PUCGR</name>
<keyword evidence="3" id="KW-1185">Reference proteome</keyword>
<organism evidence="2 3">
    <name type="scientific">Puccinia graminis f. sp. tritici</name>
    <dbReference type="NCBI Taxonomy" id="56615"/>
    <lineage>
        <taxon>Eukaryota</taxon>
        <taxon>Fungi</taxon>
        <taxon>Dikarya</taxon>
        <taxon>Basidiomycota</taxon>
        <taxon>Pucciniomycotina</taxon>
        <taxon>Pucciniomycetes</taxon>
        <taxon>Pucciniales</taxon>
        <taxon>Pucciniaceae</taxon>
        <taxon>Puccinia</taxon>
    </lineage>
</organism>
<accession>A0A5B0QCV1</accession>
<evidence type="ECO:0000256" key="1">
    <source>
        <dbReference type="SAM" id="MobiDB-lite"/>
    </source>
</evidence>
<evidence type="ECO:0000313" key="2">
    <source>
        <dbReference type="EMBL" id="KAA1111048.1"/>
    </source>
</evidence>
<proteinExistence type="predicted"/>